<dbReference type="eggNOG" id="COG1975">
    <property type="taxonomic scope" value="Bacteria"/>
</dbReference>
<evidence type="ECO:0000313" key="4">
    <source>
        <dbReference type="Proteomes" id="UP000032336"/>
    </source>
</evidence>
<dbReference type="PANTHER" id="PTHR30388">
    <property type="entry name" value="ALDEHYDE OXIDOREDUCTASE MOLYBDENUM COFACTOR ASSEMBLY PROTEIN"/>
    <property type="match status" value="1"/>
</dbReference>
<dbReference type="Pfam" id="PF13478">
    <property type="entry name" value="XdhC_C"/>
    <property type="match status" value="1"/>
</dbReference>
<feature type="domain" description="XdhC- CoxI" evidence="1">
    <location>
        <begin position="163"/>
        <end position="208"/>
    </location>
</feature>
<feature type="domain" description="XdhC- CoxI" evidence="1">
    <location>
        <begin position="11"/>
        <end position="78"/>
    </location>
</feature>
<dbReference type="OrthoDB" id="9815497at2"/>
<feature type="domain" description="XdhC Rossmann" evidence="2">
    <location>
        <begin position="231"/>
        <end position="376"/>
    </location>
</feature>
<comment type="caution">
    <text evidence="3">The sequence shown here is derived from an EMBL/GenBank/DDBJ whole genome shotgun (WGS) entry which is preliminary data.</text>
</comment>
<dbReference type="Pfam" id="PF02625">
    <property type="entry name" value="XdhC_CoxI"/>
    <property type="match status" value="2"/>
</dbReference>
<dbReference type="RefSeq" id="WP_035388575.1">
    <property type="nucleotide sequence ID" value="NZ_JQKF01000003.1"/>
</dbReference>
<evidence type="ECO:0000259" key="2">
    <source>
        <dbReference type="Pfam" id="PF13478"/>
    </source>
</evidence>
<dbReference type="PANTHER" id="PTHR30388:SF4">
    <property type="entry name" value="MOLYBDENUM COFACTOR INSERTION CHAPERONE PAOD"/>
    <property type="match status" value="1"/>
</dbReference>
<dbReference type="Proteomes" id="UP000032336">
    <property type="component" value="Unassembled WGS sequence"/>
</dbReference>
<dbReference type="EC" id="1.17.1.4" evidence="3"/>
<dbReference type="EMBL" id="JXUW01000004">
    <property type="protein sequence ID" value="KJE77526.1"/>
    <property type="molecule type" value="Genomic_DNA"/>
</dbReference>
<protein>
    <submittedName>
        <fullName evidence="3">Putative xanthine dehydrogenase subunit A</fullName>
        <ecNumber evidence="3">1.17.1.4</ecNumber>
    </submittedName>
</protein>
<name>A0A0D8FWN5_9ACTN</name>
<dbReference type="InterPro" id="IPR052698">
    <property type="entry name" value="MoCofactor_Util/Proc"/>
</dbReference>
<evidence type="ECO:0000259" key="1">
    <source>
        <dbReference type="Pfam" id="PF02625"/>
    </source>
</evidence>
<accession>A0A0D8FWN5</accession>
<dbReference type="GeneID" id="78371941"/>
<sequence>MIDVIERVLAWRAQGKRCALATVVAVEGSGPREPGALMAVSEDGEVAGSVSGGCVEGAVVAEALQRLDAPEPVLRTFGILGSTTPREATTLAFGFSDDQAVAVGLTCGGTFHILVQPELPNYLDRLAEALREETPFAIATVYAVNEDPGSYFADENSDVPVPAVGSSLLVLGDGEVVGSLGNPDLDRVVARDAVGVLRQGQGTRREYGRKGQSRSREVAVVMAVSVEPPKMLIFGAVDFSDALAQAAKLLGYHVVVVDARSVFATKERFPKADEVVVSWPNDYLFECGATLDERDSICILTHDPKFDVPAIEASLATKAGYIGVMGSRRTQEDRMMRLAADGVSIEEVRNRVSGPIGLDLGARTPQETAISILAEIIARRERRMAGPLSETQGPIHTEGVMTW</sequence>
<reference evidence="3 4" key="1">
    <citation type="submission" date="2015-01" db="EMBL/GenBank/DDBJ databases">
        <title>Draft genome of the acidophilic iron oxidizer Ferrimicrobium acidiphilum strain T23.</title>
        <authorList>
            <person name="Poehlein A."/>
            <person name="Eisen S."/>
            <person name="Schloemann M."/>
            <person name="Johnson B.D."/>
            <person name="Daniel R."/>
            <person name="Muehling M."/>
        </authorList>
    </citation>
    <scope>NUCLEOTIDE SEQUENCE [LARGE SCALE GENOMIC DNA]</scope>
    <source>
        <strain evidence="3 4">T23</strain>
    </source>
</reference>
<organism evidence="3 4">
    <name type="scientific">Ferrimicrobium acidiphilum DSM 19497</name>
    <dbReference type="NCBI Taxonomy" id="1121877"/>
    <lineage>
        <taxon>Bacteria</taxon>
        <taxon>Bacillati</taxon>
        <taxon>Actinomycetota</taxon>
        <taxon>Acidimicrobiia</taxon>
        <taxon>Acidimicrobiales</taxon>
        <taxon>Acidimicrobiaceae</taxon>
        <taxon>Ferrimicrobium</taxon>
    </lineage>
</organism>
<keyword evidence="3" id="KW-0560">Oxidoreductase</keyword>
<gene>
    <name evidence="3" type="primary">pucA</name>
    <name evidence="3" type="ORF">FEAC_06350</name>
</gene>
<evidence type="ECO:0000313" key="3">
    <source>
        <dbReference type="EMBL" id="KJE77526.1"/>
    </source>
</evidence>
<dbReference type="InterPro" id="IPR003777">
    <property type="entry name" value="XdhC_CoxI"/>
</dbReference>
<keyword evidence="4" id="KW-1185">Reference proteome</keyword>
<dbReference type="GO" id="GO:0004854">
    <property type="term" value="F:xanthine dehydrogenase activity"/>
    <property type="evidence" value="ECO:0007669"/>
    <property type="project" value="UniProtKB-EC"/>
</dbReference>
<dbReference type="InterPro" id="IPR027051">
    <property type="entry name" value="XdhC_Rossmann_dom"/>
</dbReference>
<dbReference type="STRING" id="1121877.FEAC_06350"/>
<dbReference type="PATRIC" id="fig|1121877.4.peg.678"/>
<dbReference type="AlphaFoldDB" id="A0A0D8FWN5"/>
<dbReference type="Gene3D" id="3.40.50.720">
    <property type="entry name" value="NAD(P)-binding Rossmann-like Domain"/>
    <property type="match status" value="1"/>
</dbReference>
<proteinExistence type="predicted"/>